<keyword evidence="1" id="KW-0808">Transferase</keyword>
<evidence type="ECO:0000313" key="3">
    <source>
        <dbReference type="Proteomes" id="UP001519924"/>
    </source>
</evidence>
<dbReference type="InterPro" id="IPR044843">
    <property type="entry name" value="Trans_IPPS_bact-type"/>
</dbReference>
<evidence type="ECO:0000256" key="1">
    <source>
        <dbReference type="ARBA" id="ARBA00022679"/>
    </source>
</evidence>
<dbReference type="Pfam" id="PF00494">
    <property type="entry name" value="SQS_PSY"/>
    <property type="match status" value="2"/>
</dbReference>
<dbReference type="SFLD" id="SFLDG01212">
    <property type="entry name" value="Phytoene_synthase_like"/>
    <property type="match status" value="1"/>
</dbReference>
<name>A0ABS7F1I4_9PROT</name>
<dbReference type="SUPFAM" id="SSF48576">
    <property type="entry name" value="Terpenoid synthases"/>
    <property type="match status" value="2"/>
</dbReference>
<reference evidence="2 3" key="1">
    <citation type="submission" date="2021-08" db="EMBL/GenBank/DDBJ databases">
        <title>Caldovatus sediminis gen. nov., sp. nov., a moderately thermophilic bacterium isolated from a hot spring.</title>
        <authorList>
            <person name="Hu C.-J."/>
            <person name="Li W.-J."/>
            <person name="Xian W.-D."/>
        </authorList>
    </citation>
    <scope>NUCLEOTIDE SEQUENCE [LARGE SCALE GENOMIC DNA]</scope>
    <source>
        <strain evidence="2 3">SYSU G05006</strain>
    </source>
</reference>
<proteinExistence type="predicted"/>
<dbReference type="CDD" id="cd00683">
    <property type="entry name" value="Trans_IPPS_HH"/>
    <property type="match status" value="1"/>
</dbReference>
<comment type="caution">
    <text evidence="2">The sequence shown here is derived from an EMBL/GenBank/DDBJ whole genome shotgun (WGS) entry which is preliminary data.</text>
</comment>
<accession>A0ABS7F1I4</accession>
<dbReference type="InterPro" id="IPR033904">
    <property type="entry name" value="Trans_IPPS_HH"/>
</dbReference>
<dbReference type="InterPro" id="IPR019845">
    <property type="entry name" value="Squalene/phytoene_synthase_CS"/>
</dbReference>
<dbReference type="PROSITE" id="PS01045">
    <property type="entry name" value="SQUALEN_PHYTOEN_SYN_2"/>
    <property type="match status" value="1"/>
</dbReference>
<organism evidence="2 3">
    <name type="scientific">Caldovatus aquaticus</name>
    <dbReference type="NCBI Taxonomy" id="2865671"/>
    <lineage>
        <taxon>Bacteria</taxon>
        <taxon>Pseudomonadati</taxon>
        <taxon>Pseudomonadota</taxon>
        <taxon>Alphaproteobacteria</taxon>
        <taxon>Acetobacterales</taxon>
        <taxon>Roseomonadaceae</taxon>
        <taxon>Caldovatus</taxon>
    </lineage>
</organism>
<keyword evidence="3" id="KW-1185">Reference proteome</keyword>
<dbReference type="InterPro" id="IPR002060">
    <property type="entry name" value="Squ/phyt_synthse"/>
</dbReference>
<dbReference type="RefSeq" id="WP_220117232.1">
    <property type="nucleotide sequence ID" value="NZ_JAHZUY010000015.1"/>
</dbReference>
<dbReference type="Gene3D" id="1.10.600.10">
    <property type="entry name" value="Farnesyl Diphosphate Synthase"/>
    <property type="match status" value="2"/>
</dbReference>
<evidence type="ECO:0000313" key="2">
    <source>
        <dbReference type="EMBL" id="MBW8269478.1"/>
    </source>
</evidence>
<dbReference type="PANTHER" id="PTHR31480">
    <property type="entry name" value="BIFUNCTIONAL LYCOPENE CYCLASE/PHYTOENE SYNTHASE"/>
    <property type="match status" value="1"/>
</dbReference>
<sequence length="546" mass="60037">MERRPTRDHDEENFPTASLLLARPVRAQVLAFYRFVRAADDIADHPRLGAAQKLAELEAMERALDDPATARREARRLHALGVGTEEARRMLSAFRQDVAKRRYADWAELEDYCTRSADPVGRMLLRLHGEDAVAAGGAADALCTALQILNHLQDLVPDRTALDRVYLPLSWLARAGGEAAFFLPARAAERRAVLDAALLRVEAKLDEAAALPRLLRSRRLALQSAVTIALARRLLARLRAADPVLRRVALTRPDFARAFAGAAFPPSDAAIVRAAVRRAGSSFARGMAALRGERRRALWALYAFCRAVDDIADSAMPEAEKRRFLAAWRRKLAAPDCALSRELAHARARFALPLAECEAMIAGMETDAADRVRLADEAALETYCRRVAGSVGAMAVRIFGVPEAEAFGLALGRTFQLVNILRDLDEDALRERVYLPLDLLAAHGIGGDAPAAEIVRHPRIAEACRPLAERARDGFARAEAEIARLDQRALLPARVMMWGYRRLLERLVARGFDGAREPRPRLTAAEKLRMAVMALGIAAPQGPRAA</sequence>
<dbReference type="Proteomes" id="UP001519924">
    <property type="component" value="Unassembled WGS sequence"/>
</dbReference>
<dbReference type="InterPro" id="IPR008949">
    <property type="entry name" value="Isoprenoid_synthase_dom_sf"/>
</dbReference>
<dbReference type="SFLD" id="SFLDS00005">
    <property type="entry name" value="Isoprenoid_Synthase_Type_I"/>
    <property type="match status" value="2"/>
</dbReference>
<protein>
    <submittedName>
        <fullName evidence="2">Squalene/phytoene synthase family protein</fullName>
    </submittedName>
</protein>
<dbReference type="SFLD" id="SFLDG01018">
    <property type="entry name" value="Squalene/Phytoene_Synthase_Lik"/>
    <property type="match status" value="2"/>
</dbReference>
<gene>
    <name evidence="2" type="ORF">K1J50_08260</name>
</gene>
<dbReference type="EMBL" id="JAHZUY010000015">
    <property type="protein sequence ID" value="MBW8269478.1"/>
    <property type="molecule type" value="Genomic_DNA"/>
</dbReference>